<comment type="subcellular location">
    <subcellularLocation>
        <location evidence="1">Nucleus</location>
    </subcellularLocation>
</comment>
<evidence type="ECO:0000313" key="23">
    <source>
        <dbReference type="Proteomes" id="UP000317650"/>
    </source>
</evidence>
<dbReference type="GO" id="GO:0016787">
    <property type="term" value="F:hydrolase activity"/>
    <property type="evidence" value="ECO:0007669"/>
    <property type="project" value="UniProtKB-KW"/>
</dbReference>
<dbReference type="FunFam" id="3.30.40.10:FF:000310">
    <property type="entry name" value="Breast cancer associated RING 1"/>
    <property type="match status" value="1"/>
</dbReference>
<dbReference type="Gene3D" id="1.20.120.1080">
    <property type="match status" value="2"/>
</dbReference>
<dbReference type="SMART" id="SM00292">
    <property type="entry name" value="BRCT"/>
    <property type="match status" value="2"/>
</dbReference>
<dbReference type="PROSITE" id="PS50172">
    <property type="entry name" value="BRCT"/>
    <property type="match status" value="2"/>
</dbReference>
<reference evidence="22 23" key="1">
    <citation type="journal article" date="2019" name="Nat. Plants">
        <title>Genome sequencing of Musa balbisiana reveals subgenome evolution and function divergence in polyploid bananas.</title>
        <authorList>
            <person name="Yao X."/>
        </authorList>
    </citation>
    <scope>NUCLEOTIDE SEQUENCE [LARGE SCALE GENOMIC DNA]</scope>
    <source>
        <strain evidence="23">cv. DH-PKW</strain>
        <tissue evidence="22">Leaves</tissue>
    </source>
</reference>
<accession>A0A4S8K340</accession>
<dbReference type="GO" id="GO:0005634">
    <property type="term" value="C:nucleus"/>
    <property type="evidence" value="ECO:0007669"/>
    <property type="project" value="UniProtKB-SubCell"/>
</dbReference>
<dbReference type="InterPro" id="IPR036420">
    <property type="entry name" value="BRCT_dom_sf"/>
</dbReference>
<dbReference type="Gene3D" id="3.40.50.300">
    <property type="entry name" value="P-loop containing nucleotide triphosphate hydrolases"/>
    <property type="match status" value="2"/>
</dbReference>
<feature type="region of interest" description="Disordered" evidence="17">
    <location>
        <begin position="144"/>
        <end position="175"/>
    </location>
</feature>
<evidence type="ECO:0000259" key="19">
    <source>
        <dbReference type="PROSITE" id="PS51192"/>
    </source>
</evidence>
<protein>
    <recommendedName>
        <fullName evidence="2">RNA helicase</fullName>
        <ecNumber evidence="2">3.6.4.13</ecNumber>
    </recommendedName>
</protein>
<evidence type="ECO:0000256" key="3">
    <source>
        <dbReference type="ARBA" id="ARBA00022723"/>
    </source>
</evidence>
<dbReference type="GO" id="GO:0008270">
    <property type="term" value="F:zinc ion binding"/>
    <property type="evidence" value="ECO:0007669"/>
    <property type="project" value="UniProtKB-KW"/>
</dbReference>
<dbReference type="SUPFAM" id="SSF52540">
    <property type="entry name" value="P-loop containing nucleoside triphosphate hydrolases"/>
    <property type="match status" value="2"/>
</dbReference>
<evidence type="ECO:0000256" key="12">
    <source>
        <dbReference type="ARBA" id="ARBA00022884"/>
    </source>
</evidence>
<evidence type="ECO:0000256" key="17">
    <source>
        <dbReference type="SAM" id="MobiDB-lite"/>
    </source>
</evidence>
<dbReference type="Gene3D" id="3.30.40.10">
    <property type="entry name" value="Zinc/RING finger domain, C3HC4 (zinc finger)"/>
    <property type="match status" value="1"/>
</dbReference>
<keyword evidence="12" id="KW-0694">RNA-binding</keyword>
<keyword evidence="14" id="KW-0539">Nucleus</keyword>
<dbReference type="Pfam" id="PF00271">
    <property type="entry name" value="Helicase_C"/>
    <property type="match status" value="1"/>
</dbReference>
<feature type="domain" description="Helicase ATP-binding" evidence="19">
    <location>
        <begin position="217"/>
        <end position="407"/>
    </location>
</feature>
<dbReference type="InterPro" id="IPR002464">
    <property type="entry name" value="DNA/RNA_helicase_DEAH_CS"/>
</dbReference>
<evidence type="ECO:0000256" key="8">
    <source>
        <dbReference type="ARBA" id="ARBA00022801"/>
    </source>
</evidence>
<keyword evidence="5" id="KW-0547">Nucleotide-binding</keyword>
<dbReference type="STRING" id="52838.A0A4S8K340"/>
<dbReference type="InterPro" id="IPR048333">
    <property type="entry name" value="HA2_WH"/>
</dbReference>
<evidence type="ECO:0000256" key="16">
    <source>
        <dbReference type="ARBA" id="ARBA00060772"/>
    </source>
</evidence>
<dbReference type="PROSITE" id="PS51194">
    <property type="entry name" value="HELICASE_CTER"/>
    <property type="match status" value="1"/>
</dbReference>
<keyword evidence="10" id="KW-0862">Zinc</keyword>
<sequence>MSYRPNYQGGAAAGGAGAAEEVGEGATAAAEEVGEGATAAAEEAGEGAAVAGSRGGGIPNGGPSVFARWPASYVDKFDHEFYAVYGSHAYNKGKALVFSKVPLPDYRADLDERHGSTQKEIKMSTETERRVVNLLARSKDISTQSSSTSTFTQAEKQPLSSVPISRSESSSSFDTMKEKFSSELRELQNSKKASPSAKAMLAFREKLPAYKLKDEFLKAVADNQVLVVSGETGCGKTTQLPQFILEQEIEHLRGADCSIICTQPRRISAISVAARIASERGESLGETVGYQIRLEAKRSEQTRLLFCTTGVLLRRLWEWNGNNLQTTHCREDADQALSQVQEPDLAGVSHLLVDEIHERGINEDFLIIILRDLLPRRPDFRLILMSATLNADLFSRYFGNAPVIHIPGFTFPVAELFLEDMLEKTRYKIKPEFDNYQGNSRRRRRQPSAKSDPLTEMFEDVDVDIHYKNYSIPTRQSLEAWDGGQLDLGLMEPRNVILSSLLLLGPEVYVRKIVLATNIAESSITIDDVVYVIDCGKAKETSYDALNKLACLLPSWISKASAHQRRGRAGRVQPGVCYRLYPKVLHDAMPQYQLPEILRTPLQELCLNIKSLQLGAIATFLAKALQPPDPLSVKNAIEILKTIGALDDTEELTALGRHLCTLPLDPNIGKMLLMGSIFQCLDPALTIAAALAHRDPFVLPINRKEEADAVKRSFAGDSCSDHIALLKAFEAWKGAKHSGRERAFCWENFLSPITLQMMDDMRNQFLDLLSGIGFVNKTKGAKLGAIATFLAKALQPPDPLSVKNAIEILKTIGALDDTEELTALGRHLCTLPLDPNIGKMLLMGSIFQCLDPALTIAAALAHRDPFVLPINRKKKLMPDHIALLKAFEAWKGAKHSGRERAFCWENFLSPITLQMMDDMRNQFLDLLSGIGFVNKTKGAKAYNHYGDDMEMICAVLCAGLYPNVIQCKRRGKRTAFYSKDVGKVDIHPSSVNAGVHLFPLPYMIYSDKVKTSKDGVGVDVRHLFEIAQNSDVIAIACIATSVTNAYDCAICNAPFREQELRSAVHIEAIVSICKNMNSSVNAALKQGPQVDISGDVNVPFMMHSDGSPDSGYNNMKEKFEEEVLHVDEKRSGHVKSRTRLFGIVSTGKFNHKGETHEHKTDASKKVRQEAGVNKFLTERLPCSPQSSGYQKDSDYDSNDSRSEPTTERLSPKVLSKRGPDSGACQIEDDCIIESKKQKLDKVNEELVDCAFCHTSGATEAVGPMLHYLDGEQMTDDQALQANVLHVHQRCIEWAPQVYFVGETAMNLEAELARASKIKCSHCGLKGAALGCYTKSCRRSYHVPCANDISGCRWDYEKFLLLCPVHSSNKLPCDRSSSKKKQSTSNTLCHSSPRMDQTSSMKYPGDAWTLSPCETREWMLCGSALSREDKDVLEDFVSLTGVTATSLWNSSITHVIAATDEHGACSRTLKVLMAILAGKWVLRVDWLKACMEAGHPVSEEPYEISHDIHGSFDGPRNGRMRAMQKAPKLFAELTFYFNGYFMPNYKKYLENLILAAGGRFLEKSEVVPMTFIVYSVEPPQGSDSNDLHEVIRKRKEDAEAFAVKTSSRVIAHTWLLDAIAACNLPRNI</sequence>
<evidence type="ECO:0000259" key="21">
    <source>
        <dbReference type="PROSITE" id="PS51805"/>
    </source>
</evidence>
<keyword evidence="6" id="KW-0227">DNA damage</keyword>
<dbReference type="Pfam" id="PF13771">
    <property type="entry name" value="zf-HC5HC2H"/>
    <property type="match status" value="1"/>
</dbReference>
<dbReference type="CDD" id="cd17917">
    <property type="entry name" value="DEXHc_RHA-like"/>
    <property type="match status" value="1"/>
</dbReference>
<keyword evidence="3" id="KW-0479">Metal-binding</keyword>
<dbReference type="InterPro" id="IPR011545">
    <property type="entry name" value="DEAD/DEAH_box_helicase_dom"/>
</dbReference>
<feature type="region of interest" description="Disordered" evidence="17">
    <location>
        <begin position="1174"/>
        <end position="1222"/>
    </location>
</feature>
<evidence type="ECO:0000256" key="1">
    <source>
        <dbReference type="ARBA" id="ARBA00004123"/>
    </source>
</evidence>
<comment type="similarity">
    <text evidence="16">Belongs to the DExH box helicase family.</text>
</comment>
<evidence type="ECO:0000256" key="10">
    <source>
        <dbReference type="ARBA" id="ARBA00022833"/>
    </source>
</evidence>
<proteinExistence type="inferred from homology"/>
<dbReference type="InterPro" id="IPR034732">
    <property type="entry name" value="EPHD"/>
</dbReference>
<evidence type="ECO:0000256" key="13">
    <source>
        <dbReference type="ARBA" id="ARBA00023204"/>
    </source>
</evidence>
<dbReference type="Proteomes" id="UP000317650">
    <property type="component" value="Chromosome 8"/>
</dbReference>
<feature type="compositionally biased region" description="Polar residues" evidence="17">
    <location>
        <begin position="1385"/>
        <end position="1400"/>
    </location>
</feature>
<dbReference type="GO" id="GO:0006281">
    <property type="term" value="P:DNA repair"/>
    <property type="evidence" value="ECO:0007669"/>
    <property type="project" value="UniProtKB-KW"/>
</dbReference>
<dbReference type="Pfam" id="PF00533">
    <property type="entry name" value="BRCT"/>
    <property type="match status" value="1"/>
</dbReference>
<feature type="domain" description="Helicase C-terminal" evidence="20">
    <location>
        <begin position="453"/>
        <end position="613"/>
    </location>
</feature>
<dbReference type="PANTHER" id="PTHR18934">
    <property type="entry name" value="ATP-DEPENDENT RNA HELICASE"/>
    <property type="match status" value="1"/>
</dbReference>
<feature type="compositionally biased region" description="Low complexity" evidence="17">
    <location>
        <begin position="160"/>
        <end position="172"/>
    </location>
</feature>
<dbReference type="Pfam" id="PF21010">
    <property type="entry name" value="HA2_C"/>
    <property type="match status" value="2"/>
</dbReference>
<dbReference type="PROSITE" id="PS51805">
    <property type="entry name" value="EPHD"/>
    <property type="match status" value="1"/>
</dbReference>
<evidence type="ECO:0000313" key="22">
    <source>
        <dbReference type="EMBL" id="THU69194.1"/>
    </source>
</evidence>
<gene>
    <name evidence="22" type="ORF">C4D60_Mb08t11840</name>
</gene>
<comment type="catalytic activity">
    <reaction evidence="15">
        <text>ATP + H2O = ADP + phosphate + H(+)</text>
        <dbReference type="Rhea" id="RHEA:13065"/>
        <dbReference type="ChEBI" id="CHEBI:15377"/>
        <dbReference type="ChEBI" id="CHEBI:15378"/>
        <dbReference type="ChEBI" id="CHEBI:30616"/>
        <dbReference type="ChEBI" id="CHEBI:43474"/>
        <dbReference type="ChEBI" id="CHEBI:456216"/>
        <dbReference type="EC" id="3.6.4.13"/>
    </reaction>
</comment>
<dbReference type="GO" id="GO:0005524">
    <property type="term" value="F:ATP binding"/>
    <property type="evidence" value="ECO:0007669"/>
    <property type="project" value="UniProtKB-KW"/>
</dbReference>
<evidence type="ECO:0000256" key="15">
    <source>
        <dbReference type="ARBA" id="ARBA00047984"/>
    </source>
</evidence>
<dbReference type="SMART" id="SM00490">
    <property type="entry name" value="HELICc"/>
    <property type="match status" value="1"/>
</dbReference>
<feature type="domain" description="PHD-type" evidence="21">
    <location>
        <begin position="1246"/>
        <end position="1366"/>
    </location>
</feature>
<dbReference type="Gene3D" id="3.40.50.10190">
    <property type="entry name" value="BRCT domain"/>
    <property type="match status" value="2"/>
</dbReference>
<keyword evidence="13" id="KW-0234">DNA repair</keyword>
<dbReference type="SMART" id="SM00487">
    <property type="entry name" value="DEXDc"/>
    <property type="match status" value="1"/>
</dbReference>
<dbReference type="SUPFAM" id="SSF52113">
    <property type="entry name" value="BRCT domain"/>
    <property type="match status" value="2"/>
</dbReference>
<dbReference type="PANTHER" id="PTHR18934:SF237">
    <property type="entry name" value="ATP-DEPENDENT DNA_RNA HELICASE DHX36"/>
    <property type="match status" value="1"/>
</dbReference>
<dbReference type="InterPro" id="IPR001650">
    <property type="entry name" value="Helicase_C-like"/>
</dbReference>
<dbReference type="SMART" id="SM00847">
    <property type="entry name" value="HA2"/>
    <property type="match status" value="2"/>
</dbReference>
<dbReference type="EC" id="3.6.4.13" evidence="2"/>
<keyword evidence="8" id="KW-0378">Hydrolase</keyword>
<dbReference type="InterPro" id="IPR014001">
    <property type="entry name" value="Helicase_ATP-bd"/>
</dbReference>
<dbReference type="InterPro" id="IPR013083">
    <property type="entry name" value="Znf_RING/FYVE/PHD"/>
</dbReference>
<dbReference type="CDD" id="cd18791">
    <property type="entry name" value="SF2_C_RHA"/>
    <property type="match status" value="1"/>
</dbReference>
<evidence type="ECO:0000256" key="6">
    <source>
        <dbReference type="ARBA" id="ARBA00022763"/>
    </source>
</evidence>
<dbReference type="PROSITE" id="PS00690">
    <property type="entry name" value="DEAH_ATP_HELICASE"/>
    <property type="match status" value="1"/>
</dbReference>
<keyword evidence="9" id="KW-0347">Helicase</keyword>
<dbReference type="InterPro" id="IPR027417">
    <property type="entry name" value="P-loop_NTPase"/>
</dbReference>
<feature type="compositionally biased region" description="Low complexity" evidence="17">
    <location>
        <begin position="23"/>
        <end position="52"/>
    </location>
</feature>
<dbReference type="CDD" id="cd17734">
    <property type="entry name" value="BRCT_Bard1_rpt1"/>
    <property type="match status" value="1"/>
</dbReference>
<keyword evidence="7" id="KW-0863">Zinc-finger</keyword>
<evidence type="ECO:0000256" key="2">
    <source>
        <dbReference type="ARBA" id="ARBA00012552"/>
    </source>
</evidence>
<feature type="compositionally biased region" description="Low complexity" evidence="17">
    <location>
        <begin position="144"/>
        <end position="153"/>
    </location>
</feature>
<evidence type="ECO:0000256" key="7">
    <source>
        <dbReference type="ARBA" id="ARBA00022771"/>
    </source>
</evidence>
<dbReference type="FunFam" id="3.40.50.10190:FF:000006">
    <property type="entry name" value="Breast cancer type 1 susceptibility protein homolog"/>
    <property type="match status" value="1"/>
</dbReference>
<dbReference type="InterPro" id="IPR001357">
    <property type="entry name" value="BRCT_dom"/>
</dbReference>
<dbReference type="Pfam" id="PF00270">
    <property type="entry name" value="DEAD"/>
    <property type="match status" value="1"/>
</dbReference>
<organism evidence="22 23">
    <name type="scientific">Musa balbisiana</name>
    <name type="common">Banana</name>
    <dbReference type="NCBI Taxonomy" id="52838"/>
    <lineage>
        <taxon>Eukaryota</taxon>
        <taxon>Viridiplantae</taxon>
        <taxon>Streptophyta</taxon>
        <taxon>Embryophyta</taxon>
        <taxon>Tracheophyta</taxon>
        <taxon>Spermatophyta</taxon>
        <taxon>Magnoliopsida</taxon>
        <taxon>Liliopsida</taxon>
        <taxon>Zingiberales</taxon>
        <taxon>Musaceae</taxon>
        <taxon>Musa</taxon>
    </lineage>
</organism>
<name>A0A4S8K340_MUSBA</name>
<keyword evidence="23" id="KW-1185">Reference proteome</keyword>
<evidence type="ECO:0000256" key="5">
    <source>
        <dbReference type="ARBA" id="ARBA00022741"/>
    </source>
</evidence>
<dbReference type="InterPro" id="IPR011709">
    <property type="entry name" value="DEAD-box_helicase_OB_fold"/>
</dbReference>
<dbReference type="GO" id="GO:0003724">
    <property type="term" value="F:RNA helicase activity"/>
    <property type="evidence" value="ECO:0007669"/>
    <property type="project" value="UniProtKB-EC"/>
</dbReference>
<dbReference type="FunFam" id="1.20.120.1080:FF:000002">
    <property type="entry name" value="Putative ATP-dependent RNA helicase DHX36"/>
    <property type="match status" value="2"/>
</dbReference>
<keyword evidence="4" id="KW-0677">Repeat</keyword>
<evidence type="ECO:0000256" key="9">
    <source>
        <dbReference type="ARBA" id="ARBA00022806"/>
    </source>
</evidence>
<feature type="domain" description="BRCT" evidence="18">
    <location>
        <begin position="1418"/>
        <end position="1503"/>
    </location>
</feature>
<evidence type="ECO:0000259" key="18">
    <source>
        <dbReference type="PROSITE" id="PS50172"/>
    </source>
</evidence>
<evidence type="ECO:0000259" key="20">
    <source>
        <dbReference type="PROSITE" id="PS51194"/>
    </source>
</evidence>
<evidence type="ECO:0000256" key="4">
    <source>
        <dbReference type="ARBA" id="ARBA00022737"/>
    </source>
</evidence>
<dbReference type="FunFam" id="3.40.50.300:FF:000526">
    <property type="entry name" value="DExH-box ATP-dependent RNA helicase DExH3"/>
    <property type="match status" value="1"/>
</dbReference>
<dbReference type="GO" id="GO:0003723">
    <property type="term" value="F:RNA binding"/>
    <property type="evidence" value="ECO:0007669"/>
    <property type="project" value="UniProtKB-KW"/>
</dbReference>
<dbReference type="SMART" id="SM00249">
    <property type="entry name" value="PHD"/>
    <property type="match status" value="1"/>
</dbReference>
<evidence type="ECO:0000256" key="14">
    <source>
        <dbReference type="ARBA" id="ARBA00023242"/>
    </source>
</evidence>
<dbReference type="Pfam" id="PF07717">
    <property type="entry name" value="OB_NTP_bind"/>
    <property type="match status" value="1"/>
</dbReference>
<dbReference type="Pfam" id="PF04408">
    <property type="entry name" value="WHD_HA2"/>
    <property type="match status" value="2"/>
</dbReference>
<comment type="caution">
    <text evidence="22">The sequence shown here is derived from an EMBL/GenBank/DDBJ whole genome shotgun (WGS) entry which is preliminary data.</text>
</comment>
<dbReference type="EMBL" id="PYDT01000002">
    <property type="protein sequence ID" value="THU69194.1"/>
    <property type="molecule type" value="Genomic_DNA"/>
</dbReference>
<feature type="region of interest" description="Disordered" evidence="17">
    <location>
        <begin position="1369"/>
        <end position="1402"/>
    </location>
</feature>
<evidence type="ECO:0000256" key="11">
    <source>
        <dbReference type="ARBA" id="ARBA00022840"/>
    </source>
</evidence>
<keyword evidence="11" id="KW-0067">ATP-binding</keyword>
<dbReference type="InterPro" id="IPR001965">
    <property type="entry name" value="Znf_PHD"/>
</dbReference>
<feature type="region of interest" description="Disordered" evidence="17">
    <location>
        <begin position="23"/>
        <end position="57"/>
    </location>
</feature>
<feature type="domain" description="BRCT" evidence="18">
    <location>
        <begin position="1524"/>
        <end position="1618"/>
    </location>
</feature>
<dbReference type="InterPro" id="IPR007502">
    <property type="entry name" value="Helicase-assoc_dom"/>
</dbReference>
<feature type="compositionally biased region" description="Basic and acidic residues" evidence="17">
    <location>
        <begin position="1191"/>
        <end position="1210"/>
    </location>
</feature>
<dbReference type="PROSITE" id="PS51192">
    <property type="entry name" value="HELICASE_ATP_BIND_1"/>
    <property type="match status" value="1"/>
</dbReference>